<proteinExistence type="predicted"/>
<reference evidence="2" key="1">
    <citation type="submission" date="2016-11" db="EMBL/GenBank/DDBJ databases">
        <authorList>
            <person name="Varghese N."/>
            <person name="Submissions S."/>
        </authorList>
    </citation>
    <scope>NUCLEOTIDE SEQUENCE [LARGE SCALE GENOMIC DNA]</scope>
    <source>
        <strain evidence="2">DSM 18761</strain>
    </source>
</reference>
<evidence type="ECO:0000313" key="1">
    <source>
        <dbReference type="EMBL" id="SHE95061.1"/>
    </source>
</evidence>
<organism evidence="1 2">
    <name type="scientific">Thermoanaerobacter uzonensis DSM 18761</name>
    <dbReference type="NCBI Taxonomy" id="1123369"/>
    <lineage>
        <taxon>Bacteria</taxon>
        <taxon>Bacillati</taxon>
        <taxon>Bacillota</taxon>
        <taxon>Clostridia</taxon>
        <taxon>Thermoanaerobacterales</taxon>
        <taxon>Thermoanaerobacteraceae</taxon>
        <taxon>Thermoanaerobacter</taxon>
    </lineage>
</organism>
<dbReference type="EMBL" id="FQUR01000011">
    <property type="protein sequence ID" value="SHE95061.1"/>
    <property type="molecule type" value="Genomic_DNA"/>
</dbReference>
<gene>
    <name evidence="1" type="ORF">SAMN02745195_01531</name>
</gene>
<dbReference type="Proteomes" id="UP000184127">
    <property type="component" value="Unassembled WGS sequence"/>
</dbReference>
<dbReference type="AlphaFoldDB" id="A0A1M4XNQ9"/>
<protein>
    <submittedName>
        <fullName evidence="1">Uncharacterized protein</fullName>
    </submittedName>
</protein>
<sequence length="285" mass="33764">MKNIEFYMYRYFLIKTEQITMFPEEEDDKVKIIYNFFSELEDTKKYEKTTKKGKNILFLTKKTNNHLYLCKFASEKIRKKHEPTENDIKILLEPDYPFVYVVFDLKRQLILVQHKSSVFQDRDTAINKIKGIFTPRTKIHGYNFTIEPVSFEKFFWDYIEKAQKIYEVALSLKAPNLFGGVYSTNDLLRDIKRIFNSTETEIKYKNEDGKLKISKKELEDPIKYASAGGGHWKIKIQQEKKSKRIVIKSIDNVKKIEIPEEALENEKALFQLMQKIKENDPLKGG</sequence>
<accession>A0A1M4XNQ9</accession>
<name>A0A1M4XNQ9_9THEO</name>
<keyword evidence="2" id="KW-1185">Reference proteome</keyword>
<dbReference type="RefSeq" id="WP_072968831.1">
    <property type="nucleotide sequence ID" value="NZ_FQUR01000011.1"/>
</dbReference>
<evidence type="ECO:0000313" key="2">
    <source>
        <dbReference type="Proteomes" id="UP000184127"/>
    </source>
</evidence>